<dbReference type="GO" id="GO:0005942">
    <property type="term" value="C:phosphatidylinositol 3-kinase complex"/>
    <property type="evidence" value="ECO:0007669"/>
    <property type="project" value="TreeGrafter"/>
</dbReference>
<dbReference type="PROSITE" id="PS50225">
    <property type="entry name" value="SOCS"/>
    <property type="match status" value="1"/>
</dbReference>
<feature type="compositionally biased region" description="Low complexity" evidence="7">
    <location>
        <begin position="300"/>
        <end position="315"/>
    </location>
</feature>
<feature type="compositionally biased region" description="Low complexity" evidence="7">
    <location>
        <begin position="249"/>
        <end position="268"/>
    </location>
</feature>
<dbReference type="AlphaFoldDB" id="A0A336KMI3"/>
<dbReference type="PANTHER" id="PTHR10155:SF0">
    <property type="entry name" value="SUPPRESSOR OF CYTOKINE SIGNALING AT 36E, ISOFORM D"/>
    <property type="match status" value="1"/>
</dbReference>
<organism evidence="10">
    <name type="scientific">Culicoides sonorensis</name>
    <name type="common">Biting midge</name>
    <dbReference type="NCBI Taxonomy" id="179676"/>
    <lineage>
        <taxon>Eukaryota</taxon>
        <taxon>Metazoa</taxon>
        <taxon>Ecdysozoa</taxon>
        <taxon>Arthropoda</taxon>
        <taxon>Hexapoda</taxon>
        <taxon>Insecta</taxon>
        <taxon>Pterygota</taxon>
        <taxon>Neoptera</taxon>
        <taxon>Endopterygota</taxon>
        <taxon>Diptera</taxon>
        <taxon>Nematocera</taxon>
        <taxon>Chironomoidea</taxon>
        <taxon>Ceratopogonidae</taxon>
        <taxon>Ceratopogoninae</taxon>
        <taxon>Culicoides</taxon>
        <taxon>Monoculicoides</taxon>
    </lineage>
</organism>
<dbReference type="GO" id="GO:0046854">
    <property type="term" value="P:phosphatidylinositol phosphate biosynthetic process"/>
    <property type="evidence" value="ECO:0007669"/>
    <property type="project" value="TreeGrafter"/>
</dbReference>
<dbReference type="SUPFAM" id="SSF158235">
    <property type="entry name" value="SOCS box-like"/>
    <property type="match status" value="1"/>
</dbReference>
<keyword evidence="4" id="KW-0833">Ubl conjugation pathway</keyword>
<reference evidence="10" key="1">
    <citation type="submission" date="2018-04" db="EMBL/GenBank/DDBJ databases">
        <authorList>
            <person name="Go L.Y."/>
            <person name="Mitchell J.A."/>
        </authorList>
    </citation>
    <scope>NUCLEOTIDE SEQUENCE</scope>
    <source>
        <tissue evidence="10">Whole organism</tissue>
    </source>
</reference>
<feature type="region of interest" description="Disordered" evidence="7">
    <location>
        <begin position="177"/>
        <end position="219"/>
    </location>
</feature>
<feature type="compositionally biased region" description="Basic residues" evidence="7">
    <location>
        <begin position="269"/>
        <end position="284"/>
    </location>
</feature>
<dbReference type="PANTHER" id="PTHR10155">
    <property type="entry name" value="PHOSPHATIDYLINOSITOL 3-KINASE REGULATORY SUBUNIT"/>
    <property type="match status" value="1"/>
</dbReference>
<dbReference type="Pfam" id="PF00017">
    <property type="entry name" value="SH2"/>
    <property type="match status" value="1"/>
</dbReference>
<dbReference type="SMART" id="SM00252">
    <property type="entry name" value="SH2"/>
    <property type="match status" value="1"/>
</dbReference>
<sequence length="676" mass="74008">MGQNYGKIQTSSPNLKKTQLSTEKKKRTFARVFRNRQKQHSLAVRQQQQQISVDDTITANKQTGNIIISIHMLTMNNSNEVNSNCRSVTGNNCSSDNSISSSSEIKNNESIDDQSNNEAQNNIIKNNQNNCKLDANSSTSILKKYNSKYNQATLLAKNPIPSSSTSLQQVEATTNNGVTCDNLKNNDSTHQNNNNNNNNVSNSPSSSSSVVTSTVTPSPSNNFRLSSCPFADKISNMLSSKCKFGGATSSSGVVQQQPSVGASSSSSSKVKKGILGKFKSSKQKNKGDDSKSSKNAEDTSSSLNTSNASSSSYGSDKTDTCTCTASSHRTDDTSNLNRSFSADHAAMSLSYGTNNSLLPSISITSGGSATTGTNATAIILPDSALIHSTGFPTTAALYGSLSNGTSGGNFILVSSLFDMTRLSSDDSLEDCDEQAKIRRAIQIEEGVEAPPGYVPNATPNATTSSIQNSHLQTLLCSFDPSAFRTRIMQQTNLFAEDQPRVHSQADYIHCLVPDLKKITSCCFYWGKMDRYEAEKLLDGKPEGTFLLRDSAQEEFLFSVSFRKYGRSLHARIEQFNHQFSFDSHDPGVYTATTVTGLLEHYKDPSCVMFFEPMLTLPLNRNFVFSLQELARATIVSNTTYDGIDQICVPKILKSYLKEYHYKQRVHYKRLDDYQDS</sequence>
<keyword evidence="5 6" id="KW-0727">SH2 domain</keyword>
<feature type="region of interest" description="Disordered" evidence="7">
    <location>
        <begin position="1"/>
        <end position="25"/>
    </location>
</feature>
<evidence type="ECO:0000256" key="5">
    <source>
        <dbReference type="ARBA" id="ARBA00022999"/>
    </source>
</evidence>
<keyword evidence="3" id="KW-0734">Signal transduction inhibitor</keyword>
<dbReference type="GO" id="GO:0046935">
    <property type="term" value="F:1-phosphatidylinositol-3-kinase regulator activity"/>
    <property type="evidence" value="ECO:0007669"/>
    <property type="project" value="TreeGrafter"/>
</dbReference>
<protein>
    <submittedName>
        <fullName evidence="10">CSON012903 protein</fullName>
    </submittedName>
</protein>
<evidence type="ECO:0000256" key="1">
    <source>
        <dbReference type="ARBA" id="ARBA00004906"/>
    </source>
</evidence>
<evidence type="ECO:0000256" key="3">
    <source>
        <dbReference type="ARBA" id="ARBA00022700"/>
    </source>
</evidence>
<feature type="compositionally biased region" description="Low complexity" evidence="7">
    <location>
        <begin position="192"/>
        <end position="219"/>
    </location>
</feature>
<evidence type="ECO:0000256" key="4">
    <source>
        <dbReference type="ARBA" id="ARBA00022786"/>
    </source>
</evidence>
<feature type="compositionally biased region" description="Polar residues" evidence="7">
    <location>
        <begin position="1"/>
        <end position="21"/>
    </location>
</feature>
<proteinExistence type="predicted"/>
<dbReference type="GO" id="GO:0035556">
    <property type="term" value="P:intracellular signal transduction"/>
    <property type="evidence" value="ECO:0007669"/>
    <property type="project" value="InterPro"/>
</dbReference>
<feature type="compositionally biased region" description="Low complexity" evidence="7">
    <location>
        <begin position="92"/>
        <end position="105"/>
    </location>
</feature>
<dbReference type="FunFam" id="3.30.505.10:FF:000028">
    <property type="entry name" value="Suppressor of cytokine signaling 5"/>
    <property type="match status" value="1"/>
</dbReference>
<dbReference type="SMART" id="SM00969">
    <property type="entry name" value="SOCS_box"/>
    <property type="match status" value="1"/>
</dbReference>
<feature type="region of interest" description="Disordered" evidence="7">
    <location>
        <begin position="246"/>
        <end position="319"/>
    </location>
</feature>
<feature type="compositionally biased region" description="Basic and acidic residues" evidence="7">
    <location>
        <begin position="285"/>
        <end position="297"/>
    </location>
</feature>
<feature type="region of interest" description="Disordered" evidence="7">
    <location>
        <begin position="92"/>
        <end position="114"/>
    </location>
</feature>
<evidence type="ECO:0000259" key="8">
    <source>
        <dbReference type="PROSITE" id="PS50001"/>
    </source>
</evidence>
<dbReference type="SUPFAM" id="SSF55550">
    <property type="entry name" value="SH2 domain"/>
    <property type="match status" value="1"/>
</dbReference>
<dbReference type="PROSITE" id="PS50001">
    <property type="entry name" value="SH2"/>
    <property type="match status" value="1"/>
</dbReference>
<feature type="compositionally biased region" description="Polar residues" evidence="7">
    <location>
        <begin position="177"/>
        <end position="191"/>
    </location>
</feature>
<dbReference type="SMART" id="SM00253">
    <property type="entry name" value="SOCS"/>
    <property type="match status" value="1"/>
</dbReference>
<dbReference type="Pfam" id="PF07525">
    <property type="entry name" value="SOCS_box"/>
    <property type="match status" value="1"/>
</dbReference>
<dbReference type="VEuPathDB" id="VectorBase:CSON012903"/>
<dbReference type="InterPro" id="IPR001496">
    <property type="entry name" value="SOCS_box"/>
</dbReference>
<dbReference type="EMBL" id="UFQS01000632">
    <property type="protein sequence ID" value="SSX05567.1"/>
    <property type="molecule type" value="Genomic_DNA"/>
</dbReference>
<feature type="domain" description="SH2" evidence="8">
    <location>
        <begin position="523"/>
        <end position="618"/>
    </location>
</feature>
<accession>A0A336KMI3</accession>
<dbReference type="InterPro" id="IPR036860">
    <property type="entry name" value="SH2_dom_sf"/>
</dbReference>
<feature type="domain" description="SOCS box" evidence="9">
    <location>
        <begin position="613"/>
        <end position="662"/>
    </location>
</feature>
<evidence type="ECO:0000313" key="10">
    <source>
        <dbReference type="EMBL" id="SSX05567.1"/>
    </source>
</evidence>
<evidence type="ECO:0000256" key="2">
    <source>
        <dbReference type="ARBA" id="ARBA00022604"/>
    </source>
</evidence>
<dbReference type="Gene3D" id="3.30.505.10">
    <property type="entry name" value="SH2 domain"/>
    <property type="match status" value="1"/>
</dbReference>
<evidence type="ECO:0000256" key="7">
    <source>
        <dbReference type="SAM" id="MobiDB-lite"/>
    </source>
</evidence>
<dbReference type="InterPro" id="IPR036036">
    <property type="entry name" value="SOCS_box-like_dom_sf"/>
</dbReference>
<evidence type="ECO:0000259" key="9">
    <source>
        <dbReference type="PROSITE" id="PS50225"/>
    </source>
</evidence>
<keyword evidence="2" id="KW-0341">Growth regulation</keyword>
<reference evidence="11" key="2">
    <citation type="submission" date="2018-07" db="EMBL/GenBank/DDBJ databases">
        <authorList>
            <person name="Quirk P.G."/>
            <person name="Krulwich T.A."/>
        </authorList>
    </citation>
    <scope>NUCLEOTIDE SEQUENCE</scope>
</reference>
<name>A0A336KMI3_CULSO</name>
<evidence type="ECO:0000313" key="11">
    <source>
        <dbReference type="EMBL" id="SSX25926.1"/>
    </source>
</evidence>
<dbReference type="InterPro" id="IPR000980">
    <property type="entry name" value="SH2"/>
</dbReference>
<dbReference type="GO" id="GO:0009968">
    <property type="term" value="P:negative regulation of signal transduction"/>
    <property type="evidence" value="ECO:0007669"/>
    <property type="project" value="UniProtKB-KW"/>
</dbReference>
<dbReference type="EMBL" id="UFQT01000632">
    <property type="protein sequence ID" value="SSX25926.1"/>
    <property type="molecule type" value="Genomic_DNA"/>
</dbReference>
<comment type="pathway">
    <text evidence="1">Protein modification; protein ubiquitination.</text>
</comment>
<gene>
    <name evidence="10" type="primary">CSON012903</name>
</gene>
<evidence type="ECO:0000256" key="6">
    <source>
        <dbReference type="PROSITE-ProRule" id="PRU00191"/>
    </source>
</evidence>